<gene>
    <name evidence="2" type="ORF">FNU76_03530</name>
</gene>
<dbReference type="KEGG" id="cari:FNU76_03530"/>
<proteinExistence type="predicted"/>
<dbReference type="Pfam" id="PF09983">
    <property type="entry name" value="JetD_C"/>
    <property type="match status" value="1"/>
</dbReference>
<dbReference type="Proteomes" id="UP000317550">
    <property type="component" value="Chromosome"/>
</dbReference>
<dbReference type="OrthoDB" id="322908at2"/>
<dbReference type="InterPro" id="IPR024534">
    <property type="entry name" value="JetD_C"/>
</dbReference>
<keyword evidence="3" id="KW-1185">Reference proteome</keyword>
<evidence type="ECO:0000313" key="2">
    <source>
        <dbReference type="EMBL" id="QDQ29200.1"/>
    </source>
</evidence>
<evidence type="ECO:0000313" key="3">
    <source>
        <dbReference type="Proteomes" id="UP000317550"/>
    </source>
</evidence>
<dbReference type="AlphaFoldDB" id="A0A516SM38"/>
<accession>A0A516SM38</accession>
<sequence length="198" mass="23000">MDLTKTGVGQFSARYGFLGKPIRIRSRILDPGVQVVPGISCPDITLDADSFSQLKLEVRRVFITENETNFLAFPCVSGSMIVFGSGYGWEALAKARWLERCEVYYWGDIDTHGFAILDKLRKYFPHVTSLSMDRDTLQAYSELWGIEDKPQCIDLHRLTREEHELYNDLRDNRIRANLRLEQEHIGFDWVRARLDLLR</sequence>
<feature type="domain" description="Wadjet protein JetD C-terminal" evidence="1">
    <location>
        <begin position="16"/>
        <end position="193"/>
    </location>
</feature>
<protein>
    <recommendedName>
        <fullName evidence="1">Wadjet protein JetD C-terminal domain-containing protein</fullName>
    </recommendedName>
</protein>
<reference evidence="3" key="1">
    <citation type="submission" date="2019-07" db="EMBL/GenBank/DDBJ databases">
        <title>Chitinimonas sp. nov., isolated from Ny-Alesund, arctica soil.</title>
        <authorList>
            <person name="Xu Q."/>
            <person name="Peng F."/>
        </authorList>
    </citation>
    <scope>NUCLEOTIDE SEQUENCE [LARGE SCALE GENOMIC DNA]</scope>
    <source>
        <strain evidence="3">R3-44</strain>
    </source>
</reference>
<name>A0A516SM38_9NEIS</name>
<dbReference type="EMBL" id="CP041730">
    <property type="protein sequence ID" value="QDQ29200.1"/>
    <property type="molecule type" value="Genomic_DNA"/>
</dbReference>
<evidence type="ECO:0000259" key="1">
    <source>
        <dbReference type="Pfam" id="PF09983"/>
    </source>
</evidence>
<organism evidence="2 3">
    <name type="scientific">Chitinimonas arctica</name>
    <dbReference type="NCBI Taxonomy" id="2594795"/>
    <lineage>
        <taxon>Bacteria</taxon>
        <taxon>Pseudomonadati</taxon>
        <taxon>Pseudomonadota</taxon>
        <taxon>Betaproteobacteria</taxon>
        <taxon>Neisseriales</taxon>
        <taxon>Chitinibacteraceae</taxon>
        <taxon>Chitinimonas</taxon>
    </lineage>
</organism>